<feature type="domain" description="Mycothiol-dependent maleylpyruvate isomerase metal-binding" evidence="1">
    <location>
        <begin position="56"/>
        <end position="192"/>
    </location>
</feature>
<evidence type="ECO:0000313" key="2">
    <source>
        <dbReference type="EMBL" id="RMI43250.1"/>
    </source>
</evidence>
<keyword evidence="4" id="KW-1185">Reference proteome</keyword>
<dbReference type="EMBL" id="RFFJ01000013">
    <property type="protein sequence ID" value="RMI44777.1"/>
    <property type="molecule type" value="Genomic_DNA"/>
</dbReference>
<evidence type="ECO:0000313" key="3">
    <source>
        <dbReference type="EMBL" id="RMI44777.1"/>
    </source>
</evidence>
<dbReference type="InterPro" id="IPR034660">
    <property type="entry name" value="DinB/YfiT-like"/>
</dbReference>
<organism evidence="2 4">
    <name type="scientific">Streptomyces triticirhizae</name>
    <dbReference type="NCBI Taxonomy" id="2483353"/>
    <lineage>
        <taxon>Bacteria</taxon>
        <taxon>Bacillati</taxon>
        <taxon>Actinomycetota</taxon>
        <taxon>Actinomycetes</taxon>
        <taxon>Kitasatosporales</taxon>
        <taxon>Streptomycetaceae</taxon>
        <taxon>Streptomyces</taxon>
    </lineage>
</organism>
<gene>
    <name evidence="3" type="ORF">EBN88_04600</name>
    <name evidence="2" type="ORF">EBN88_07600</name>
</gene>
<name>A0A3M2M2D1_9ACTN</name>
<dbReference type="SUPFAM" id="SSF55718">
    <property type="entry name" value="SCP-like"/>
    <property type="match status" value="1"/>
</dbReference>
<protein>
    <submittedName>
        <fullName evidence="2">Maleylpyruvate isomerase family mycothiol-dependent enzyme</fullName>
    </submittedName>
</protein>
<dbReference type="InterPro" id="IPR024344">
    <property type="entry name" value="MDMPI_metal-binding"/>
</dbReference>
<dbReference type="GO" id="GO:0016853">
    <property type="term" value="F:isomerase activity"/>
    <property type="evidence" value="ECO:0007669"/>
    <property type="project" value="UniProtKB-KW"/>
</dbReference>
<proteinExistence type="predicted"/>
<dbReference type="InterPro" id="IPR017517">
    <property type="entry name" value="Maleyloyr_isom"/>
</dbReference>
<comment type="caution">
    <text evidence="2">The sequence shown here is derived from an EMBL/GenBank/DDBJ whole genome shotgun (WGS) entry which is preliminary data.</text>
</comment>
<dbReference type="AlphaFoldDB" id="A0A3M2M2D1"/>
<accession>A0A3M2M2D1</accession>
<dbReference type="NCBIfam" id="TIGR03083">
    <property type="entry name" value="maleylpyruvate isomerase family mycothiol-dependent enzyme"/>
    <property type="match status" value="1"/>
</dbReference>
<dbReference type="Pfam" id="PF11716">
    <property type="entry name" value="MDMPI_N"/>
    <property type="match status" value="1"/>
</dbReference>
<evidence type="ECO:0000259" key="1">
    <source>
        <dbReference type="Pfam" id="PF11716"/>
    </source>
</evidence>
<dbReference type="RefSeq" id="WP_122182499.1">
    <property type="nucleotide sequence ID" value="NZ_RFFJ01000013.1"/>
</dbReference>
<dbReference type="Gene3D" id="3.30.1050.20">
    <property type="match status" value="1"/>
</dbReference>
<reference evidence="2 4" key="1">
    <citation type="submission" date="2018-10" db="EMBL/GenBank/DDBJ databases">
        <title>Isolation, diversity and antifungal activity of actinobacteria from wheat.</title>
        <authorList>
            <person name="Han C."/>
        </authorList>
    </citation>
    <scope>NUCLEOTIDE SEQUENCE [LARGE SCALE GENOMIC DNA]</scope>
    <source>
        <strain evidence="2 4">NEAU-YY642</strain>
    </source>
</reference>
<dbReference type="EMBL" id="RFFJ01000026">
    <property type="protein sequence ID" value="RMI43250.1"/>
    <property type="molecule type" value="Genomic_DNA"/>
</dbReference>
<sequence length="279" mass="29537">MSGDTAAARLDGAAGGAGTGAGGELAEARAALRLRQGAGLREDAAAAPHAELALARLGTAFFARRLTRLEDAELAGPSLLPGWSRAALVAHVGYNARALTRLVAWAETGVETPMYASPEQRAREIERGASLPPRALRALFAHSEVHLNVAWRDLPSAAWSAEVVTAQGRTVPVSETAWMRAREVWVHAVDLANGVGFGELPPELLDRLAADVLAGWRRRGERVALTLVPTDRNEPLVVGDGSGPEVVGAQADLVRWLTGRGARRLTHPGDAPPALPRWL</sequence>
<dbReference type="Proteomes" id="UP000278673">
    <property type="component" value="Unassembled WGS sequence"/>
</dbReference>
<dbReference type="InterPro" id="IPR036527">
    <property type="entry name" value="SCP2_sterol-bd_dom_sf"/>
</dbReference>
<keyword evidence="2" id="KW-0670">Pyruvate</keyword>
<dbReference type="GO" id="GO:0046872">
    <property type="term" value="F:metal ion binding"/>
    <property type="evidence" value="ECO:0007669"/>
    <property type="project" value="InterPro"/>
</dbReference>
<dbReference type="SUPFAM" id="SSF109854">
    <property type="entry name" value="DinB/YfiT-like putative metalloenzymes"/>
    <property type="match status" value="1"/>
</dbReference>
<dbReference type="Gene3D" id="1.20.120.450">
    <property type="entry name" value="dinb family like domain"/>
    <property type="match status" value="1"/>
</dbReference>
<evidence type="ECO:0000313" key="4">
    <source>
        <dbReference type="Proteomes" id="UP000278673"/>
    </source>
</evidence>
<keyword evidence="2" id="KW-0413">Isomerase</keyword>